<dbReference type="Proteomes" id="UP000238274">
    <property type="component" value="Unassembled WGS sequence"/>
</dbReference>
<evidence type="ECO:0000256" key="5">
    <source>
        <dbReference type="SAM" id="MobiDB-lite"/>
    </source>
</evidence>
<accession>A0A2S4WP69</accession>
<reference evidence="8" key="3">
    <citation type="journal article" date="2018" name="Mol. Plant Microbe Interact.">
        <title>Genome sequence resources for the wheat stripe rust pathogen (Puccinia striiformis f. sp. tritici) and the barley stripe rust pathogen (Puccinia striiformis f. sp. hordei).</title>
        <authorList>
            <person name="Xia C."/>
            <person name="Wang M."/>
            <person name="Yin C."/>
            <person name="Cornejo O.E."/>
            <person name="Hulbert S.H."/>
            <person name="Chen X."/>
        </authorList>
    </citation>
    <scope>NUCLEOTIDE SEQUENCE [LARGE SCALE GENOMIC DNA]</scope>
    <source>
        <strain evidence="8">93TX-2</strain>
    </source>
</reference>
<keyword evidence="4" id="KW-0067">ATP-binding</keyword>
<gene>
    <name evidence="7" type="ORF">PSHT_00145</name>
</gene>
<dbReference type="PANTHER" id="PTHR43851">
    <property type="match status" value="1"/>
</dbReference>
<feature type="domain" description="ABC1 atypical kinase-like" evidence="6">
    <location>
        <begin position="257"/>
        <end position="500"/>
    </location>
</feature>
<sequence length="619" mass="69117">MPSTTGFKAISNSSRRGYGFIIKKLVDLTSITSEWQGSSRRHSGSKPYQNQITRSGVLQDQTSPHHHHHQRARANNHEDHSALSQPQRYSNRKNLDARPSSSSSTIEEPVGQSNSDPAVEDRPSPLRASRVPSSRLGRLFHYGGLAAGIGWGTASEAFRRTASGQHNNSHPLTLSEANVRRLVDKLTKMRGAALKLGQFLAIQGCHSISDLFLTTPVHPPKVPQLRFAHQLIYGFASLKYTDAKILPPQIEEVFVKVQCTADYMPFDQAEAVLKEALGKDWSKKFINFTQVPVAAASIGQVHVAQITDGEKGPIKAAVKVQFPGVYESIQSDLSYLGVLASTSSILPKGLFLSKSIEVLGQELKDECDYTREARYGTRMAEYLKDDPRFIVPKVFDHLSAKMVLTTEFMSGCSLRQAAKWSQALRNKIGHDVLELCFREILHFRLMQTDPNWSNFLWNESTQQIELIDFGATREYSEKFIDGYLKLLKAGIEGSRADCIEASIELGYLTGDECETMLDSQYKTVKALGEPFRRTSQQPYDFSQQTVTDRVRSEIPTIVRLRLTPPPIETYSLNRKLSGMFLLCNRLGSKIDCHTILDNLMSQKTAGSWGRHPPDSAVAS</sequence>
<dbReference type="VEuPathDB" id="FungiDB:PSHT_00145"/>
<feature type="compositionally biased region" description="Basic residues" evidence="5">
    <location>
        <begin position="64"/>
        <end position="74"/>
    </location>
</feature>
<keyword evidence="3" id="KW-0547">Nucleotide-binding</keyword>
<reference evidence="7 8" key="1">
    <citation type="submission" date="2017-12" db="EMBL/GenBank/DDBJ databases">
        <title>Gene loss provides genomic basis for host adaptation in cereal stripe rust fungi.</title>
        <authorList>
            <person name="Xia C."/>
        </authorList>
    </citation>
    <scope>NUCLEOTIDE SEQUENCE [LARGE SCALE GENOMIC DNA]</scope>
    <source>
        <strain evidence="7 8">93TX-2</strain>
    </source>
</reference>
<evidence type="ECO:0000256" key="3">
    <source>
        <dbReference type="ARBA" id="ARBA00022741"/>
    </source>
</evidence>
<comment type="similarity">
    <text evidence="1">Belongs to the protein kinase superfamily. ADCK protein kinase family.</text>
</comment>
<reference evidence="8" key="2">
    <citation type="journal article" date="2018" name="BMC Genomics">
        <title>Genomic insights into host adaptation between the wheat stripe rust pathogen (Puccinia striiformis f. sp. tritici) and the barley stripe rust pathogen (Puccinia striiformis f. sp. hordei).</title>
        <authorList>
            <person name="Xia C."/>
            <person name="Wang M."/>
            <person name="Yin C."/>
            <person name="Cornejo O.E."/>
            <person name="Hulbert S.H."/>
            <person name="Chen X."/>
        </authorList>
    </citation>
    <scope>NUCLEOTIDE SEQUENCE [LARGE SCALE GENOMIC DNA]</scope>
    <source>
        <strain evidence="8">93TX-2</strain>
    </source>
</reference>
<evidence type="ECO:0000256" key="1">
    <source>
        <dbReference type="ARBA" id="ARBA00009670"/>
    </source>
</evidence>
<dbReference type="InterPro" id="IPR004147">
    <property type="entry name" value="ABC1_dom"/>
</dbReference>
<feature type="region of interest" description="Disordered" evidence="5">
    <location>
        <begin position="57"/>
        <end position="130"/>
    </location>
</feature>
<dbReference type="AlphaFoldDB" id="A0A2S4WP69"/>
<evidence type="ECO:0000313" key="8">
    <source>
        <dbReference type="Proteomes" id="UP000238274"/>
    </source>
</evidence>
<keyword evidence="2" id="KW-0808">Transferase</keyword>
<dbReference type="SUPFAM" id="SSF56112">
    <property type="entry name" value="Protein kinase-like (PK-like)"/>
    <property type="match status" value="1"/>
</dbReference>
<evidence type="ECO:0000256" key="4">
    <source>
        <dbReference type="ARBA" id="ARBA00022840"/>
    </source>
</evidence>
<comment type="caution">
    <text evidence="7">The sequence shown here is derived from an EMBL/GenBank/DDBJ whole genome shotgun (WGS) entry which is preliminary data.</text>
</comment>
<dbReference type="InterPro" id="IPR034646">
    <property type="entry name" value="ADCK3_dom"/>
</dbReference>
<proteinExistence type="inferred from homology"/>
<keyword evidence="8" id="KW-1185">Reference proteome</keyword>
<dbReference type="GO" id="GO:0005524">
    <property type="term" value="F:ATP binding"/>
    <property type="evidence" value="ECO:0007669"/>
    <property type="project" value="UniProtKB-KW"/>
</dbReference>
<dbReference type="CDD" id="cd13970">
    <property type="entry name" value="ABC1_ADCK3"/>
    <property type="match status" value="1"/>
</dbReference>
<evidence type="ECO:0000256" key="2">
    <source>
        <dbReference type="ARBA" id="ARBA00022679"/>
    </source>
</evidence>
<dbReference type="GO" id="GO:0006744">
    <property type="term" value="P:ubiquinone biosynthetic process"/>
    <property type="evidence" value="ECO:0007669"/>
    <property type="project" value="TreeGrafter"/>
</dbReference>
<protein>
    <recommendedName>
        <fullName evidence="6">ABC1 atypical kinase-like domain-containing protein</fullName>
    </recommendedName>
</protein>
<dbReference type="OrthoDB" id="201153at2759"/>
<dbReference type="PANTHER" id="PTHR43851:SF3">
    <property type="entry name" value="COENZYME Q8"/>
    <property type="match status" value="1"/>
</dbReference>
<dbReference type="Pfam" id="PF03109">
    <property type="entry name" value="ABC1"/>
    <property type="match status" value="1"/>
</dbReference>
<dbReference type="EMBL" id="PKSM01000001">
    <property type="protein sequence ID" value="POW23553.1"/>
    <property type="molecule type" value="Genomic_DNA"/>
</dbReference>
<dbReference type="InterPro" id="IPR051409">
    <property type="entry name" value="Atypical_kinase_ADCK"/>
</dbReference>
<evidence type="ECO:0000259" key="6">
    <source>
        <dbReference type="Pfam" id="PF03109"/>
    </source>
</evidence>
<dbReference type="InterPro" id="IPR011009">
    <property type="entry name" value="Kinase-like_dom_sf"/>
</dbReference>
<dbReference type="GO" id="GO:0016740">
    <property type="term" value="F:transferase activity"/>
    <property type="evidence" value="ECO:0007669"/>
    <property type="project" value="UniProtKB-KW"/>
</dbReference>
<name>A0A2S4WP69_9BASI</name>
<feature type="compositionally biased region" description="Polar residues" evidence="5">
    <location>
        <begin position="99"/>
        <end position="116"/>
    </location>
</feature>
<organism evidence="7 8">
    <name type="scientific">Puccinia striiformis</name>
    <dbReference type="NCBI Taxonomy" id="27350"/>
    <lineage>
        <taxon>Eukaryota</taxon>
        <taxon>Fungi</taxon>
        <taxon>Dikarya</taxon>
        <taxon>Basidiomycota</taxon>
        <taxon>Pucciniomycotina</taxon>
        <taxon>Pucciniomycetes</taxon>
        <taxon>Pucciniales</taxon>
        <taxon>Pucciniaceae</taxon>
        <taxon>Puccinia</taxon>
    </lineage>
</organism>
<evidence type="ECO:0000313" key="7">
    <source>
        <dbReference type="EMBL" id="POW23553.1"/>
    </source>
</evidence>